<feature type="domain" description="N-acetyltransferase" evidence="10">
    <location>
        <begin position="333"/>
        <end position="478"/>
    </location>
</feature>
<evidence type="ECO:0000256" key="5">
    <source>
        <dbReference type="ARBA" id="ARBA00022679"/>
    </source>
</evidence>
<evidence type="ECO:0000256" key="1">
    <source>
        <dbReference type="ARBA" id="ARBA00004828"/>
    </source>
</evidence>
<dbReference type="InterPro" id="IPR000534">
    <property type="entry name" value="Semialdehyde_DH_NAD-bd"/>
</dbReference>
<dbReference type="GO" id="GO:0051287">
    <property type="term" value="F:NAD binding"/>
    <property type="evidence" value="ECO:0007669"/>
    <property type="project" value="InterPro"/>
</dbReference>
<dbReference type="InterPro" id="IPR004662">
    <property type="entry name" value="AcgluKinase_fam"/>
</dbReference>
<dbReference type="Pfam" id="PF00696">
    <property type="entry name" value="AA_kinase"/>
    <property type="match status" value="1"/>
</dbReference>
<gene>
    <name evidence="11" type="ORF">M407DRAFT_26881</name>
</gene>
<dbReference type="Proteomes" id="UP000054248">
    <property type="component" value="Unassembled WGS sequence"/>
</dbReference>
<keyword evidence="5" id="KW-0808">Transferase</keyword>
<evidence type="ECO:0000256" key="7">
    <source>
        <dbReference type="ARBA" id="ARBA00022777"/>
    </source>
</evidence>
<dbReference type="InterPro" id="IPR036291">
    <property type="entry name" value="NAD(P)-bd_dom_sf"/>
</dbReference>
<dbReference type="InterPro" id="IPR001048">
    <property type="entry name" value="Asp/Glu/Uridylate_kinase"/>
</dbReference>
<dbReference type="AlphaFoldDB" id="A0A0C3KQJ9"/>
<dbReference type="SUPFAM" id="SSF51735">
    <property type="entry name" value="NAD(P)-binding Rossmann-fold domains"/>
    <property type="match status" value="1"/>
</dbReference>
<evidence type="ECO:0000313" key="11">
    <source>
        <dbReference type="EMBL" id="KIO23678.1"/>
    </source>
</evidence>
<proteinExistence type="predicted"/>
<dbReference type="GO" id="GO:0005759">
    <property type="term" value="C:mitochondrial matrix"/>
    <property type="evidence" value="ECO:0007669"/>
    <property type="project" value="TreeGrafter"/>
</dbReference>
<dbReference type="SUPFAM" id="SSF53633">
    <property type="entry name" value="Carbamate kinase-like"/>
    <property type="match status" value="1"/>
</dbReference>
<keyword evidence="6" id="KW-0547">Nucleotide-binding</keyword>
<dbReference type="OrthoDB" id="438291at2759"/>
<dbReference type="InterPro" id="IPR041734">
    <property type="entry name" value="NAGK-fArgBP"/>
</dbReference>
<keyword evidence="7" id="KW-0418">Kinase</keyword>
<evidence type="ECO:0000256" key="9">
    <source>
        <dbReference type="ARBA" id="ARBA00048141"/>
    </source>
</evidence>
<comment type="pathway">
    <text evidence="1">Amino-acid biosynthesis; L-arginine biosynthesis; N(2)-acetyl-L-ornithine from L-glutamate: step 2/4.</text>
</comment>
<dbReference type="FunFam" id="3.40.1160.10:FF:000046">
    <property type="entry name" value="N-acetylglutamate kinase / N-acetylglutamate synthase"/>
    <property type="match status" value="1"/>
</dbReference>
<dbReference type="PROSITE" id="PS51731">
    <property type="entry name" value="GNAT_NAGS"/>
    <property type="match status" value="1"/>
</dbReference>
<dbReference type="PANTHER" id="PTHR23342">
    <property type="entry name" value="N-ACETYLGLUTAMATE SYNTHASE"/>
    <property type="match status" value="1"/>
</dbReference>
<evidence type="ECO:0000256" key="2">
    <source>
        <dbReference type="ARBA" id="ARBA00013065"/>
    </source>
</evidence>
<protein>
    <recommendedName>
        <fullName evidence="2">acetylglutamate kinase</fullName>
        <ecNumber evidence="2">2.7.2.8</ecNumber>
    </recommendedName>
</protein>
<dbReference type="UniPathway" id="UPA00068">
    <property type="reaction ID" value="UER00107"/>
</dbReference>
<dbReference type="Pfam" id="PF04768">
    <property type="entry name" value="NAT"/>
    <property type="match status" value="1"/>
</dbReference>
<evidence type="ECO:0000313" key="12">
    <source>
        <dbReference type="Proteomes" id="UP000054248"/>
    </source>
</evidence>
<evidence type="ECO:0000256" key="4">
    <source>
        <dbReference type="ARBA" id="ARBA00022605"/>
    </source>
</evidence>
<keyword evidence="8" id="KW-0067">ATP-binding</keyword>
<dbReference type="STRING" id="1051891.A0A0C3KQJ9"/>
<comment type="catalytic activity">
    <reaction evidence="9">
        <text>N-acetyl-L-glutamate + ATP = N-acetyl-L-glutamyl 5-phosphate + ADP</text>
        <dbReference type="Rhea" id="RHEA:14629"/>
        <dbReference type="ChEBI" id="CHEBI:30616"/>
        <dbReference type="ChEBI" id="CHEBI:44337"/>
        <dbReference type="ChEBI" id="CHEBI:57936"/>
        <dbReference type="ChEBI" id="CHEBI:456216"/>
        <dbReference type="EC" id="2.7.2.8"/>
    </reaction>
</comment>
<dbReference type="GO" id="GO:0005524">
    <property type="term" value="F:ATP binding"/>
    <property type="evidence" value="ECO:0007669"/>
    <property type="project" value="UniProtKB-KW"/>
</dbReference>
<dbReference type="EC" id="2.7.2.8" evidence="2"/>
<dbReference type="EMBL" id="KN823079">
    <property type="protein sequence ID" value="KIO23678.1"/>
    <property type="molecule type" value="Genomic_DNA"/>
</dbReference>
<dbReference type="GO" id="GO:0003942">
    <property type="term" value="F:N-acetyl-gamma-glutamyl-phosphate reductase activity"/>
    <property type="evidence" value="ECO:0007669"/>
    <property type="project" value="TreeGrafter"/>
</dbReference>
<dbReference type="InterPro" id="IPR036393">
    <property type="entry name" value="AceGlu_kinase-like_sf"/>
</dbReference>
<accession>A0A0C3KQJ9</accession>
<dbReference type="Gene3D" id="3.40.630.30">
    <property type="match status" value="1"/>
</dbReference>
<evidence type="ECO:0000256" key="6">
    <source>
        <dbReference type="ARBA" id="ARBA00022741"/>
    </source>
</evidence>
<keyword evidence="12" id="KW-1185">Reference proteome</keyword>
<reference evidence="11 12" key="1">
    <citation type="submission" date="2014-04" db="EMBL/GenBank/DDBJ databases">
        <authorList>
            <consortium name="DOE Joint Genome Institute"/>
            <person name="Kuo A."/>
            <person name="Girlanda M."/>
            <person name="Perotto S."/>
            <person name="Kohler A."/>
            <person name="Nagy L.G."/>
            <person name="Floudas D."/>
            <person name="Copeland A."/>
            <person name="Barry K.W."/>
            <person name="Cichocki N."/>
            <person name="Veneault-Fourrey C."/>
            <person name="LaButti K."/>
            <person name="Lindquist E.A."/>
            <person name="Lipzen A."/>
            <person name="Lundell T."/>
            <person name="Morin E."/>
            <person name="Murat C."/>
            <person name="Sun H."/>
            <person name="Tunlid A."/>
            <person name="Henrissat B."/>
            <person name="Grigoriev I.V."/>
            <person name="Hibbett D.S."/>
            <person name="Martin F."/>
            <person name="Nordberg H.P."/>
            <person name="Cantor M.N."/>
            <person name="Hua S.X."/>
        </authorList>
    </citation>
    <scope>NUCLEOTIDE SEQUENCE [LARGE SCALE GENOMIC DNA]</scope>
    <source>
        <strain evidence="11 12">MUT 4182</strain>
    </source>
</reference>
<evidence type="ECO:0000256" key="8">
    <source>
        <dbReference type="ARBA" id="ARBA00022840"/>
    </source>
</evidence>
<organism evidence="11 12">
    <name type="scientific">Tulasnella calospora MUT 4182</name>
    <dbReference type="NCBI Taxonomy" id="1051891"/>
    <lineage>
        <taxon>Eukaryota</taxon>
        <taxon>Fungi</taxon>
        <taxon>Dikarya</taxon>
        <taxon>Basidiomycota</taxon>
        <taxon>Agaricomycotina</taxon>
        <taxon>Agaricomycetes</taxon>
        <taxon>Cantharellales</taxon>
        <taxon>Tulasnellaceae</taxon>
        <taxon>Tulasnella</taxon>
    </lineage>
</organism>
<dbReference type="NCBIfam" id="TIGR00761">
    <property type="entry name" value="argB"/>
    <property type="match status" value="1"/>
</dbReference>
<evidence type="ECO:0000259" key="10">
    <source>
        <dbReference type="PROSITE" id="PS51731"/>
    </source>
</evidence>
<dbReference type="GO" id="GO:0006526">
    <property type="term" value="P:L-arginine biosynthetic process"/>
    <property type="evidence" value="ECO:0007669"/>
    <property type="project" value="UniProtKB-UniPathway"/>
</dbReference>
<keyword evidence="4" id="KW-0028">Amino-acid biosynthesis</keyword>
<dbReference type="PANTHER" id="PTHR23342:SF0">
    <property type="entry name" value="N-ACETYLGLUTAMATE SYNTHASE, MITOCHONDRIAL"/>
    <property type="match status" value="1"/>
</dbReference>
<dbReference type="GO" id="GO:0003991">
    <property type="term" value="F:acetylglutamate kinase activity"/>
    <property type="evidence" value="ECO:0007669"/>
    <property type="project" value="UniProtKB-EC"/>
</dbReference>
<dbReference type="FunFam" id="3.40.630.30:FF:000029">
    <property type="entry name" value="Bifunctional acetylglutamate kinase/N-acetyl-gamma-glutamyl-phosphate reductase"/>
    <property type="match status" value="1"/>
</dbReference>
<dbReference type="Pfam" id="PF01118">
    <property type="entry name" value="Semialdhyde_dh"/>
    <property type="match status" value="1"/>
</dbReference>
<keyword evidence="3" id="KW-0055">Arginine biosynthesis</keyword>
<dbReference type="Gene3D" id="3.40.1160.10">
    <property type="entry name" value="Acetylglutamate kinase-like"/>
    <property type="match status" value="1"/>
</dbReference>
<name>A0A0C3KQJ9_9AGAM</name>
<dbReference type="Gene3D" id="3.40.50.720">
    <property type="entry name" value="NAD(P)-binding Rossmann-like Domain"/>
    <property type="match status" value="1"/>
</dbReference>
<evidence type="ECO:0000256" key="3">
    <source>
        <dbReference type="ARBA" id="ARBA00022571"/>
    </source>
</evidence>
<reference evidence="12" key="2">
    <citation type="submission" date="2015-01" db="EMBL/GenBank/DDBJ databases">
        <title>Evolutionary Origins and Diversification of the Mycorrhizal Mutualists.</title>
        <authorList>
            <consortium name="DOE Joint Genome Institute"/>
            <consortium name="Mycorrhizal Genomics Consortium"/>
            <person name="Kohler A."/>
            <person name="Kuo A."/>
            <person name="Nagy L.G."/>
            <person name="Floudas D."/>
            <person name="Copeland A."/>
            <person name="Barry K.W."/>
            <person name="Cichocki N."/>
            <person name="Veneault-Fourrey C."/>
            <person name="LaButti K."/>
            <person name="Lindquist E.A."/>
            <person name="Lipzen A."/>
            <person name="Lundell T."/>
            <person name="Morin E."/>
            <person name="Murat C."/>
            <person name="Riley R."/>
            <person name="Ohm R."/>
            <person name="Sun H."/>
            <person name="Tunlid A."/>
            <person name="Henrissat B."/>
            <person name="Grigoriev I.V."/>
            <person name="Hibbett D.S."/>
            <person name="Martin F."/>
        </authorList>
    </citation>
    <scope>NUCLEOTIDE SEQUENCE [LARGE SCALE GENOMIC DNA]</scope>
    <source>
        <strain evidence="12">MUT 4182</strain>
    </source>
</reference>
<dbReference type="HOGENOM" id="CLU_006384_4_0_1"/>
<dbReference type="CDD" id="cd04252">
    <property type="entry name" value="AAK_NAGK-fArgBP"/>
    <property type="match status" value="1"/>
</dbReference>
<dbReference type="InterPro" id="IPR006855">
    <property type="entry name" value="Vertebrate-like_GNAT_dom"/>
</dbReference>
<sequence>MQVTAARRLPRSLAARNAVACTSRVVPAPFGSARMMQSSAQLAQIDRDTITRLLYSIGTKREVERYLRLFSASSYPGQPPKFAVIKIGGAALDQLDDLALSFSFLCRVGLYPVILHGAGPRLNEILEAEVITHNHIGIRIIDAKALQIAHRVFTEENLRLVTALEKLGTRARPIVTGVFTADCLDREKYGLVGKITRVDKRPIEAAITAGALPILTSLAWSNEGQLLKVNADVAAGELAKELEPLKIVYLNDKGGLYHGVMGQKLDVINMDEEYDSLIREAWVKWSTKLKLRNIKELLDHLPHTSSVAIISADGLQKKLFTDSGAGTLIRRGYKLLKHSSIDAVGPDRLRRVIHDRDPDVISGNQSVTGVLNDLKQTPYTIYSDEPFDVVAIVSHPGGEVPIMTKLLPSPNGILNNVERPRRLFWNVRADDENQAWHFERADGSFTRAGKSLFWYGIQDFKEVETVIKSFEANKRLERVYLPVGPSPPPHRVSAAPVAAQGYHTLARRPSLASGSQAGIHTGSSCSLLAGSQLQGYTKDPVTYRNLSPEDIKKMEEDGEVDARVMALPNGVCKPFVDALDSVQGKIVMMDLSADYRFEEGGWTYGLLDERVSAAWARRAVLTIISKQKIFHH</sequence>